<dbReference type="RefSeq" id="WP_220220937.1">
    <property type="nucleotide sequence ID" value="NZ_CP048268.1"/>
</dbReference>
<organism evidence="1 2">
    <name type="scientific">Lactobacillus panisapium</name>
    <dbReference type="NCBI Taxonomy" id="2012495"/>
    <lineage>
        <taxon>Bacteria</taxon>
        <taxon>Bacillati</taxon>
        <taxon>Bacillota</taxon>
        <taxon>Bacilli</taxon>
        <taxon>Lactobacillales</taxon>
        <taxon>Lactobacillaceae</taxon>
        <taxon>Lactobacillus</taxon>
    </lineage>
</organism>
<evidence type="ECO:0000313" key="2">
    <source>
        <dbReference type="Proteomes" id="UP000826550"/>
    </source>
</evidence>
<gene>
    <name evidence="1" type="ORF">GYM71_03500</name>
</gene>
<name>A0ABX8W8A7_9LACO</name>
<reference evidence="1 2" key="1">
    <citation type="submission" date="2020-01" db="EMBL/GenBank/DDBJ databases">
        <title>Vast differences in strain-level diversity in the gut microbiota of two closely related honey bee species.</title>
        <authorList>
            <person name="Ellegaard K.M."/>
            <person name="Suenami S."/>
            <person name="Miyazaki R."/>
            <person name="Engel P."/>
        </authorList>
    </citation>
    <scope>NUCLEOTIDE SEQUENCE [LARGE SCALE GENOMIC DNA]</scope>
    <source>
        <strain evidence="1 2">ESL0416</strain>
    </source>
</reference>
<dbReference type="EMBL" id="CP048268">
    <property type="protein sequence ID" value="QYN52520.1"/>
    <property type="molecule type" value="Genomic_DNA"/>
</dbReference>
<protein>
    <recommendedName>
        <fullName evidence="3">GyrI-like small molecule binding domain-containing protein</fullName>
    </recommendedName>
</protein>
<evidence type="ECO:0008006" key="3">
    <source>
        <dbReference type="Google" id="ProtNLM"/>
    </source>
</evidence>
<sequence length="158" mass="18570">MQKLQEEITFVGRPFSDQMIDEQKTYNNCNIELEQDQQFQQFLTDNELTNRSSMVVFGPENFMYWYGVLTSEVTELPQGLMKFTLPKAQVAVEEREQQNQSFFAQPLNMVIPQFLQTVREQGIQTYENPGDSLTPYFVQKLDLETKKLTQMLYLEVSQ</sequence>
<keyword evidence="2" id="KW-1185">Reference proteome</keyword>
<proteinExistence type="predicted"/>
<dbReference type="Proteomes" id="UP000826550">
    <property type="component" value="Chromosome"/>
</dbReference>
<evidence type="ECO:0000313" key="1">
    <source>
        <dbReference type="EMBL" id="QYN52520.1"/>
    </source>
</evidence>
<accession>A0ABX8W8A7</accession>